<proteinExistence type="predicted"/>
<accession>A0A518GWN6</accession>
<evidence type="ECO:0000313" key="1">
    <source>
        <dbReference type="EMBL" id="QDV32993.1"/>
    </source>
</evidence>
<sequence>MSLTIDVDLPADLDRLRLPAAVASRLRSLLDRQDAGHPLTAEERAEAEGLVDLADLLTLLRLRAERAGS</sequence>
<evidence type="ECO:0000313" key="2">
    <source>
        <dbReference type="Proteomes" id="UP000317835"/>
    </source>
</evidence>
<gene>
    <name evidence="1" type="ORF">ElP_08350</name>
</gene>
<protein>
    <submittedName>
        <fullName evidence="1">Uncharacterized protein</fullName>
    </submittedName>
</protein>
<organism evidence="1 2">
    <name type="scientific">Tautonia plasticadhaerens</name>
    <dbReference type="NCBI Taxonomy" id="2527974"/>
    <lineage>
        <taxon>Bacteria</taxon>
        <taxon>Pseudomonadati</taxon>
        <taxon>Planctomycetota</taxon>
        <taxon>Planctomycetia</taxon>
        <taxon>Isosphaerales</taxon>
        <taxon>Isosphaeraceae</taxon>
        <taxon>Tautonia</taxon>
    </lineage>
</organism>
<dbReference type="EMBL" id="CP036426">
    <property type="protein sequence ID" value="QDV32993.1"/>
    <property type="molecule type" value="Genomic_DNA"/>
</dbReference>
<dbReference type="Proteomes" id="UP000317835">
    <property type="component" value="Chromosome"/>
</dbReference>
<keyword evidence="2" id="KW-1185">Reference proteome</keyword>
<dbReference type="KEGG" id="tpla:ElP_08350"/>
<reference evidence="1 2" key="1">
    <citation type="submission" date="2019-02" db="EMBL/GenBank/DDBJ databases">
        <title>Deep-cultivation of Planctomycetes and their phenomic and genomic characterization uncovers novel biology.</title>
        <authorList>
            <person name="Wiegand S."/>
            <person name="Jogler M."/>
            <person name="Boedeker C."/>
            <person name="Pinto D."/>
            <person name="Vollmers J."/>
            <person name="Rivas-Marin E."/>
            <person name="Kohn T."/>
            <person name="Peeters S.H."/>
            <person name="Heuer A."/>
            <person name="Rast P."/>
            <person name="Oberbeckmann S."/>
            <person name="Bunk B."/>
            <person name="Jeske O."/>
            <person name="Meyerdierks A."/>
            <person name="Storesund J.E."/>
            <person name="Kallscheuer N."/>
            <person name="Luecker S."/>
            <person name="Lage O.M."/>
            <person name="Pohl T."/>
            <person name="Merkel B.J."/>
            <person name="Hornburger P."/>
            <person name="Mueller R.-W."/>
            <person name="Bruemmer F."/>
            <person name="Labrenz M."/>
            <person name="Spormann A.M."/>
            <person name="Op den Camp H."/>
            <person name="Overmann J."/>
            <person name="Amann R."/>
            <person name="Jetten M.S.M."/>
            <person name="Mascher T."/>
            <person name="Medema M.H."/>
            <person name="Devos D.P."/>
            <person name="Kaster A.-K."/>
            <person name="Ovreas L."/>
            <person name="Rohde M."/>
            <person name="Galperin M.Y."/>
            <person name="Jogler C."/>
        </authorList>
    </citation>
    <scope>NUCLEOTIDE SEQUENCE [LARGE SCALE GENOMIC DNA]</scope>
    <source>
        <strain evidence="1 2">ElP</strain>
    </source>
</reference>
<dbReference type="RefSeq" id="WP_197446697.1">
    <property type="nucleotide sequence ID" value="NZ_CP036426.1"/>
</dbReference>
<name>A0A518GWN6_9BACT</name>
<dbReference type="AlphaFoldDB" id="A0A518GWN6"/>